<feature type="transmembrane region" description="Helical" evidence="7">
    <location>
        <begin position="108"/>
        <end position="133"/>
    </location>
</feature>
<evidence type="ECO:0000313" key="9">
    <source>
        <dbReference type="Proteomes" id="UP000594621"/>
    </source>
</evidence>
<dbReference type="Pfam" id="PF02322">
    <property type="entry name" value="Cyt_bd_oxida_II"/>
    <property type="match status" value="1"/>
</dbReference>
<feature type="transmembrane region" description="Helical" evidence="7">
    <location>
        <begin position="77"/>
        <end position="96"/>
    </location>
</feature>
<dbReference type="RefSeq" id="WP_195798187.1">
    <property type="nucleotide sequence ID" value="NZ_CP061379.1"/>
</dbReference>
<keyword evidence="6 7" id="KW-0472">Membrane</keyword>
<feature type="transmembrane region" description="Helical" evidence="7">
    <location>
        <begin position="222"/>
        <end position="242"/>
    </location>
</feature>
<evidence type="ECO:0000256" key="6">
    <source>
        <dbReference type="ARBA" id="ARBA00023136"/>
    </source>
</evidence>
<feature type="transmembrane region" description="Helical" evidence="7">
    <location>
        <begin position="290"/>
        <end position="310"/>
    </location>
</feature>
<keyword evidence="3" id="KW-1003">Cell membrane</keyword>
<keyword evidence="9" id="KW-1185">Reference proteome</keyword>
<keyword evidence="4 7" id="KW-0812">Transmembrane</keyword>
<gene>
    <name evidence="8" type="ORF">IC761_19035</name>
</gene>
<dbReference type="PANTHER" id="PTHR43141:SF4">
    <property type="entry name" value="CYTOCHROME BD2 SUBUNIT II"/>
    <property type="match status" value="1"/>
</dbReference>
<keyword evidence="5 7" id="KW-1133">Transmembrane helix</keyword>
<dbReference type="EMBL" id="CP061379">
    <property type="protein sequence ID" value="QPF88634.1"/>
    <property type="molecule type" value="Genomic_DNA"/>
</dbReference>
<reference evidence="8 9" key="1">
    <citation type="submission" date="2020-09" db="EMBL/GenBank/DDBJ databases">
        <title>Complete genomes of bradyrhizobia occurring on native shrubby legumes in Australia.</title>
        <authorList>
            <person name="Lafay B."/>
        </authorList>
    </citation>
    <scope>NUCLEOTIDE SEQUENCE [LARGE SCALE GENOMIC DNA]</scope>
    <source>
        <strain evidence="8 9">BDV5040</strain>
    </source>
</reference>
<dbReference type="PANTHER" id="PTHR43141">
    <property type="entry name" value="CYTOCHROME BD2 SUBUNIT II"/>
    <property type="match status" value="1"/>
</dbReference>
<dbReference type="GO" id="GO:0005886">
    <property type="term" value="C:plasma membrane"/>
    <property type="evidence" value="ECO:0007669"/>
    <property type="project" value="UniProtKB-SubCell"/>
</dbReference>
<feature type="transmembrane region" description="Helical" evidence="7">
    <location>
        <begin position="249"/>
        <end position="270"/>
    </location>
</feature>
<protein>
    <submittedName>
        <fullName evidence="8">Cytochrome d ubiquinol oxidase subunit II</fullName>
    </submittedName>
</protein>
<dbReference type="GO" id="GO:0019646">
    <property type="term" value="P:aerobic electron transport chain"/>
    <property type="evidence" value="ECO:0007669"/>
    <property type="project" value="TreeGrafter"/>
</dbReference>
<evidence type="ECO:0000256" key="7">
    <source>
        <dbReference type="SAM" id="Phobius"/>
    </source>
</evidence>
<name>A0A7S9GWQ7_9BRAD</name>
<evidence type="ECO:0000256" key="4">
    <source>
        <dbReference type="ARBA" id="ARBA00022692"/>
    </source>
</evidence>
<comment type="similarity">
    <text evidence="2">Belongs to the cytochrome ubiquinol oxidase subunit 2 family.</text>
</comment>
<dbReference type="GO" id="GO:0070069">
    <property type="term" value="C:cytochrome complex"/>
    <property type="evidence" value="ECO:0007669"/>
    <property type="project" value="TreeGrafter"/>
</dbReference>
<organism evidence="8 9">
    <name type="scientific">Bradyrhizobium commune</name>
    <dbReference type="NCBI Taxonomy" id="83627"/>
    <lineage>
        <taxon>Bacteria</taxon>
        <taxon>Pseudomonadati</taxon>
        <taxon>Pseudomonadota</taxon>
        <taxon>Alphaproteobacteria</taxon>
        <taxon>Hyphomicrobiales</taxon>
        <taxon>Nitrobacteraceae</taxon>
        <taxon>Bradyrhizobium</taxon>
    </lineage>
</organism>
<comment type="subcellular location">
    <subcellularLocation>
        <location evidence="1">Cell membrane</location>
        <topology evidence="1">Multi-pass membrane protein</topology>
    </subcellularLocation>
</comment>
<dbReference type="InterPro" id="IPR003317">
    <property type="entry name" value="Cyt-d_oxidase_su2"/>
</dbReference>
<evidence type="ECO:0000256" key="1">
    <source>
        <dbReference type="ARBA" id="ARBA00004651"/>
    </source>
</evidence>
<evidence type="ECO:0000256" key="2">
    <source>
        <dbReference type="ARBA" id="ARBA00007543"/>
    </source>
</evidence>
<feature type="transmembrane region" description="Helical" evidence="7">
    <location>
        <begin position="6"/>
        <end position="32"/>
    </location>
</feature>
<dbReference type="Proteomes" id="UP000594621">
    <property type="component" value="Chromosome"/>
</dbReference>
<evidence type="ECO:0000313" key="8">
    <source>
        <dbReference type="EMBL" id="QPF88634.1"/>
    </source>
</evidence>
<feature type="transmembrane region" description="Helical" evidence="7">
    <location>
        <begin position="188"/>
        <end position="210"/>
    </location>
</feature>
<dbReference type="GO" id="GO:0016682">
    <property type="term" value="F:oxidoreductase activity, acting on diphenols and related substances as donors, oxygen as acceptor"/>
    <property type="evidence" value="ECO:0007669"/>
    <property type="project" value="TreeGrafter"/>
</dbReference>
<dbReference type="AlphaFoldDB" id="A0A7S9GWQ7"/>
<feature type="transmembrane region" description="Helical" evidence="7">
    <location>
        <begin position="53"/>
        <end position="71"/>
    </location>
</feature>
<feature type="transmembrane region" description="Helical" evidence="7">
    <location>
        <begin position="153"/>
        <end position="176"/>
    </location>
</feature>
<accession>A0A7S9GWQ7</accession>
<proteinExistence type="inferred from homology"/>
<dbReference type="KEGG" id="bcou:IC761_19035"/>
<dbReference type="GO" id="GO:0009055">
    <property type="term" value="F:electron transfer activity"/>
    <property type="evidence" value="ECO:0007669"/>
    <property type="project" value="TreeGrafter"/>
</dbReference>
<sequence>MVMFWVATFAIHLLLYVFQNGSVLGVGILLGLGPNERSRRLMLGTVTPVQAGSELWLITAGVSLWAGFPIACAVLYSAFYVPALLVLASFILRAVAFDLRQRAVRFRLIWDLVLCGGCLMAAFMQGSMVGALVEGISVARGHYMGGAVGWLSPFALLSGVGLCFGYGLLGACLIFQKCGGPVQEQARQMLPGLAGGLFAFFIFLFFYALVDLEVMSRWLERPYLFVIPATGGVTAFLLAVTARHERRRLPLYMTVAIFVAGFGTLAVSFWPYIIPFTLSVEDAAAPPNRLALIFLIGLNVLPALLAFAAADRNVLNLARCGLFPSKRAAALPAIAEKRNELPSEDTFRASGR</sequence>
<evidence type="ECO:0000256" key="3">
    <source>
        <dbReference type="ARBA" id="ARBA00022475"/>
    </source>
</evidence>
<evidence type="ECO:0000256" key="5">
    <source>
        <dbReference type="ARBA" id="ARBA00022989"/>
    </source>
</evidence>